<dbReference type="CDD" id="cd00172">
    <property type="entry name" value="serpin"/>
    <property type="match status" value="1"/>
</dbReference>
<dbReference type="InterPro" id="IPR023795">
    <property type="entry name" value="Serpin_CS"/>
</dbReference>
<dbReference type="PANTHER" id="PTHR11461">
    <property type="entry name" value="SERINE PROTEASE INHIBITOR, SERPIN"/>
    <property type="match status" value="1"/>
</dbReference>
<dbReference type="SMR" id="O18656"/>
<evidence type="ECO:0000313" key="7">
    <source>
        <dbReference type="EMBL" id="VIO93651.1"/>
    </source>
</evidence>
<dbReference type="WBParaSite" id="Bm9380.1">
    <property type="protein sequence ID" value="Bm9380.1"/>
    <property type="gene ID" value="WBGene00229641"/>
</dbReference>
<dbReference type="PANTHER" id="PTHR11461:SF211">
    <property type="entry name" value="GH10112P-RELATED"/>
    <property type="match status" value="1"/>
</dbReference>
<dbReference type="EMBL" id="LN856903">
    <property type="protein sequence ID" value="CRZ23665.1"/>
    <property type="molecule type" value="Genomic_DNA"/>
</dbReference>
<reference evidence="5" key="2">
    <citation type="journal article" date="1999" name="Blood">
        <title>A novel serpin expressed by blood-borne microfilariae of the parasitic nematode Brugia malayi inhibits human neutrophil serine proteinases.</title>
        <authorList>
            <person name="Zang X."/>
            <person name="Yazdanbakhsh M."/>
            <person name="Jiang H."/>
            <person name="Kanost M.R."/>
            <person name="Maizels R.M."/>
        </authorList>
    </citation>
    <scope>NUCLEOTIDE SEQUENCE</scope>
</reference>
<evidence type="ECO:0000313" key="5">
    <source>
        <dbReference type="EMBL" id="AAB65745.1"/>
    </source>
</evidence>
<dbReference type="InterPro" id="IPR042178">
    <property type="entry name" value="Serpin_sf_1"/>
</dbReference>
<evidence type="ECO:0000259" key="4">
    <source>
        <dbReference type="SMART" id="SM00093"/>
    </source>
</evidence>
<name>O18656_BRUMA</name>
<keyword evidence="8" id="KW-1185">Reference proteome</keyword>
<evidence type="ECO:0000313" key="8">
    <source>
        <dbReference type="Proteomes" id="UP000006672"/>
    </source>
</evidence>
<sequence length="428" mass="49616">MKLFEVIFIVVAVLGGSSRANSTLNHCSENNDDSNKLLITKAQMNFALELLRYSSQADETSLLSPFAIASVMSLLYEGARGETEREMGRVLSADQPKNAFGAYIECAIKNIHKQSKRNDYSLYYLTKFFVQQNSLKSDFKDITRRRYPYELTQINFASPLQVKSIREIFIKWIKKSMNYGARNIASITSTQSLNLFNGIHFTDDWMYEFLPLNHILPFYSPRLRVTDMPMMERTAKFPYYENQHMQAVSLPFKDSEMQMLIILPKKTFDLAKFEDKLTGEELFSYISALDSSHEITVTIPKFKYENQICLLNGLKRMGVQSMFHESNDFSGIFEQRLFTMDDIRNHAYIKIDEKGINNENSSMPVRNDMVMDKGEAFRANHPFLYAIIDNHGTVLWIGRFTGKNRETIVENSDDSMQCEETPKKRQRL</sequence>
<dbReference type="InterPro" id="IPR023796">
    <property type="entry name" value="Serpin_dom"/>
</dbReference>
<dbReference type="SUPFAM" id="SSF56574">
    <property type="entry name" value="Serpins"/>
    <property type="match status" value="1"/>
</dbReference>
<feature type="domain" description="Serpin" evidence="4">
    <location>
        <begin position="48"/>
        <end position="403"/>
    </location>
</feature>
<organism evidence="5">
    <name type="scientific">Brugia malayi</name>
    <name type="common">Filarial nematode worm</name>
    <dbReference type="NCBI Taxonomy" id="6279"/>
    <lineage>
        <taxon>Eukaryota</taxon>
        <taxon>Metazoa</taxon>
        <taxon>Ecdysozoa</taxon>
        <taxon>Nematoda</taxon>
        <taxon>Chromadorea</taxon>
        <taxon>Rhabditida</taxon>
        <taxon>Spirurina</taxon>
        <taxon>Spiruromorpha</taxon>
        <taxon>Filarioidea</taxon>
        <taxon>Onchocercidae</taxon>
        <taxon>Brugia</taxon>
    </lineage>
</organism>
<evidence type="ECO:0000313" key="6">
    <source>
        <dbReference type="EMBL" id="CRZ23665.1"/>
    </source>
</evidence>
<accession>A0A4E9F9X3</accession>
<dbReference type="GO" id="GO:0004867">
    <property type="term" value="F:serine-type endopeptidase inhibitor activity"/>
    <property type="evidence" value="ECO:0007669"/>
    <property type="project" value="InterPro"/>
</dbReference>
<dbReference type="PROSITE" id="PS00284">
    <property type="entry name" value="SERPIN"/>
    <property type="match status" value="1"/>
</dbReference>
<accession>O18656</accession>
<gene>
    <name evidence="10" type="primary">bma-srp-2</name>
    <name evidence="5" type="synonym">Bm-spn-2</name>
    <name evidence="9" type="synonym">Bm1_28525</name>
    <name evidence="6" type="synonym">Bma-srp-2</name>
    <name evidence="10" type="ORF">Bm9380</name>
    <name evidence="7" type="ORF">BM_BM9380</name>
    <name evidence="6" type="ORF">BM_Bm9380</name>
</gene>
<comment type="similarity">
    <text evidence="1 2">Belongs to the serpin family.</text>
</comment>
<reference evidence="6" key="6">
    <citation type="submission" date="2012-12" db="EMBL/GenBank/DDBJ databases">
        <authorList>
            <person name="Gao Y.W."/>
            <person name="Fan S.T."/>
            <person name="Sun H.T."/>
            <person name="Wang Z."/>
            <person name="Gao X.L."/>
            <person name="Li Y.G."/>
            <person name="Wang T.C."/>
            <person name="Zhang K."/>
            <person name="Xu W.W."/>
            <person name="Yu Z.J."/>
            <person name="Xia X.Z."/>
        </authorList>
    </citation>
    <scope>NUCLEOTIDE SEQUENCE</scope>
    <source>
        <strain evidence="6">FR3</strain>
    </source>
</reference>
<evidence type="ECO:0000256" key="1">
    <source>
        <dbReference type="ARBA" id="ARBA00009500"/>
    </source>
</evidence>
<evidence type="ECO:0000256" key="3">
    <source>
        <dbReference type="SAM" id="SignalP"/>
    </source>
</evidence>
<dbReference type="GO" id="GO:0005615">
    <property type="term" value="C:extracellular space"/>
    <property type="evidence" value="ECO:0007669"/>
    <property type="project" value="InterPro"/>
</dbReference>
<evidence type="ECO:0000313" key="10">
    <source>
        <dbReference type="WormBase" id="Bm9380"/>
    </source>
</evidence>
<dbReference type="CTD" id="6100600"/>
<dbReference type="SMART" id="SM00093">
    <property type="entry name" value="SERPIN"/>
    <property type="match status" value="1"/>
</dbReference>
<feature type="chain" id="PRO_5023820955" evidence="3">
    <location>
        <begin position="21"/>
        <end position="428"/>
    </location>
</feature>
<evidence type="ECO:0000256" key="2">
    <source>
        <dbReference type="RuleBase" id="RU000411"/>
    </source>
</evidence>
<proteinExistence type="evidence at transcript level"/>
<dbReference type="HOGENOM" id="CLU_550198_0_0_1"/>
<dbReference type="InterPro" id="IPR042185">
    <property type="entry name" value="Serpin_sf_2"/>
</dbReference>
<dbReference type="Gene3D" id="3.30.497.10">
    <property type="entry name" value="Antithrombin, subunit I, domain 2"/>
    <property type="match status" value="1"/>
</dbReference>
<dbReference type="WormBase" id="Bm9380">
    <property type="protein sequence ID" value="BM39168"/>
    <property type="gene ID" value="WBGene00229641"/>
    <property type="gene designation" value="Bma-srp-2"/>
</dbReference>
<reference evidence="7" key="7">
    <citation type="submission" date="2019-04" db="EMBL/GenBank/DDBJ databases">
        <authorList>
            <person name="Howe K."/>
            <person name="Paulini M."/>
            <person name="Williams G."/>
        </authorList>
    </citation>
    <scope>NUCLEOTIDE SEQUENCE [LARGE SCALE GENOMIC DNA]</scope>
    <source>
        <strain evidence="7">FR3</strain>
    </source>
</reference>
<reference evidence="5" key="3">
    <citation type="journal article" date="2000" name="J. Immunol.">
        <title>The serpin secreted by Brugia malayi microfilariae, Bm-SPN-2, elicits strong, but short-lived, immune responses in mice and humans.</title>
        <authorList>
            <person name="Zang X."/>
            <person name="Atmadja A.K."/>
            <person name="Gray P."/>
            <person name="Allen J.E."/>
            <person name="Gray C.A."/>
            <person name="Lawrence R.A."/>
            <person name="Yazdanbakhsh M."/>
            <person name="Maizels R.M."/>
        </authorList>
    </citation>
    <scope>NUCLEOTIDE SEQUENCE</scope>
</reference>
<dbReference type="RefSeq" id="XP_001897153.2">
    <property type="nucleotide sequence ID" value="XM_001897118.2"/>
</dbReference>
<dbReference type="EMBL" id="AF009825">
    <property type="protein sequence ID" value="AAB65744.1"/>
    <property type="molecule type" value="mRNA"/>
</dbReference>
<dbReference type="GeneID" id="6100600"/>
<keyword evidence="3" id="KW-0732">Signal</keyword>
<reference evidence="9" key="8">
    <citation type="submission" date="2022-04" db="UniProtKB">
        <authorList>
            <consortium name="WormBaseParasite"/>
        </authorList>
    </citation>
    <scope>IDENTIFICATION</scope>
</reference>
<evidence type="ECO:0000313" key="9">
    <source>
        <dbReference type="WBParaSite" id="Bm9380.1"/>
    </source>
</evidence>
<dbReference type="EMBL" id="CAAKNF010000193">
    <property type="protein sequence ID" value="VIO93651.1"/>
    <property type="molecule type" value="Genomic_DNA"/>
</dbReference>
<feature type="signal peptide" evidence="3">
    <location>
        <begin position="1"/>
        <end position="20"/>
    </location>
</feature>
<accession>A0A0K0JZ32</accession>
<dbReference type="EMBL" id="AF009826">
    <property type="protein sequence ID" value="AAB65745.1"/>
    <property type="molecule type" value="Genomic_DNA"/>
</dbReference>
<dbReference type="Proteomes" id="UP000006672">
    <property type="component" value="Unassembled WGS sequence"/>
</dbReference>
<dbReference type="KEGG" id="bmy:BM_BM9380"/>
<reference evidence="6 8" key="5">
    <citation type="journal article" date="2007" name="Science">
        <title>Draft genome of the filarial nematode parasite Brugia malayi.</title>
        <authorList>
            <person name="Ghedin E."/>
            <person name="Wang S."/>
            <person name="Spiro D."/>
            <person name="Caler E."/>
            <person name="Zhao Q."/>
            <person name="Crabtree J."/>
            <person name="Allen J.E."/>
            <person name="Delcher A.L."/>
            <person name="Guiliano D.B."/>
            <person name="Miranda-Saavedra D."/>
            <person name="Angiuoli S.V."/>
            <person name="Creasy T."/>
            <person name="Amedeo P."/>
            <person name="Haas B."/>
            <person name="El-Sayed N.M."/>
            <person name="Wortman J.R."/>
            <person name="Feldblyum T."/>
            <person name="Tallon L."/>
            <person name="Schatz M."/>
            <person name="Shumway M."/>
            <person name="Koo H."/>
            <person name="Salzberg S.L."/>
            <person name="Schobel S."/>
            <person name="Pertea M."/>
            <person name="Pop M."/>
            <person name="White O."/>
            <person name="Barton G.J."/>
            <person name="Carlow C.K."/>
            <person name="Crawford M.J."/>
            <person name="Daub J."/>
            <person name="Dimmic M.W."/>
            <person name="Estes C.F."/>
            <person name="Foster J.M."/>
            <person name="Ganatra M."/>
            <person name="Gregory W.F."/>
            <person name="Johnson N.M."/>
            <person name="Jin J."/>
            <person name="Komuniecki R."/>
            <person name="Korf I."/>
            <person name="Kumar S."/>
            <person name="Laney S."/>
            <person name="Li B.W."/>
            <person name="Li W."/>
            <person name="Lindblom T.H."/>
            <person name="Lustigman S."/>
            <person name="Ma D."/>
            <person name="Maina C.V."/>
            <person name="Martin D.M."/>
            <person name="McCarter J.P."/>
            <person name="McReynolds L."/>
            <person name="Mitreva M."/>
            <person name="Nutman T.B."/>
            <person name="Parkinson J."/>
            <person name="Peregrin-Alvarez J.M."/>
            <person name="Poole C."/>
            <person name="Ren Q."/>
            <person name="Saunders L."/>
            <person name="Sluder A.E."/>
            <person name="Smith K."/>
            <person name="Stanke M."/>
            <person name="Unnasch T.R."/>
            <person name="Ware J."/>
            <person name="Wei A.D."/>
            <person name="Weil G."/>
            <person name="Williams D.J."/>
            <person name="Zhang Y."/>
            <person name="Williams S.A."/>
            <person name="Fraser-Liggett C."/>
            <person name="Slatko B."/>
            <person name="Blaxter M.L."/>
            <person name="Scott A.L."/>
        </authorList>
    </citation>
    <scope>NUCLEOTIDE SEQUENCE</scope>
    <source>
        <strain evidence="6 8">FR3</strain>
    </source>
</reference>
<dbReference type="InterPro" id="IPR036186">
    <property type="entry name" value="Serpin_sf"/>
</dbReference>
<dbReference type="Gene3D" id="2.30.39.10">
    <property type="entry name" value="Alpha-1-antitrypsin, domain 1"/>
    <property type="match status" value="1"/>
</dbReference>
<protein>
    <submittedName>
        <fullName evidence="6">BMA-SRP-2</fullName>
    </submittedName>
    <submittedName>
        <fullName evidence="5 9">Serpin</fullName>
    </submittedName>
</protein>
<dbReference type="OrthoDB" id="9518664at2759"/>
<dbReference type="Pfam" id="PF00079">
    <property type="entry name" value="Serpin"/>
    <property type="match status" value="1"/>
</dbReference>
<reference evidence="5" key="4">
    <citation type="journal article" date="2001" name="Trends Biochem. Sci.">
        <title>Serine proteinase inhibitors from nematodes and the arms race between host and pathogen.</title>
        <authorList>
            <person name="Zang X."/>
            <person name="Maizels R.M."/>
        </authorList>
    </citation>
    <scope>NUCLEOTIDE SEQUENCE</scope>
</reference>
<dbReference type="InterPro" id="IPR000215">
    <property type="entry name" value="Serpin_fam"/>
</dbReference>
<reference evidence="5" key="1">
    <citation type="submission" date="1997-06" db="EMBL/GenBank/DDBJ databases">
        <authorList>
            <person name="Zang X.X."/>
            <person name="Maizels R.M."/>
        </authorList>
    </citation>
    <scope>NUCLEOTIDE SEQUENCE</scope>
</reference>
<dbReference type="AlphaFoldDB" id="O18656"/>